<dbReference type="AlphaFoldDB" id="X1MYW2"/>
<evidence type="ECO:0000313" key="1">
    <source>
        <dbReference type="EMBL" id="GAI23211.1"/>
    </source>
</evidence>
<organism evidence="1">
    <name type="scientific">marine sediment metagenome</name>
    <dbReference type="NCBI Taxonomy" id="412755"/>
    <lineage>
        <taxon>unclassified sequences</taxon>
        <taxon>metagenomes</taxon>
        <taxon>ecological metagenomes</taxon>
    </lineage>
</organism>
<accession>X1MYW2</accession>
<dbReference type="Gene3D" id="1.25.40.10">
    <property type="entry name" value="Tetratricopeptide repeat domain"/>
    <property type="match status" value="1"/>
</dbReference>
<gene>
    <name evidence="1" type="ORF">S06H3_25666</name>
</gene>
<comment type="caution">
    <text evidence="1">The sequence shown here is derived from an EMBL/GenBank/DDBJ whole genome shotgun (WGS) entry which is preliminary data.</text>
</comment>
<dbReference type="EMBL" id="BARV01014791">
    <property type="protein sequence ID" value="GAI23211.1"/>
    <property type="molecule type" value="Genomic_DNA"/>
</dbReference>
<dbReference type="SUPFAM" id="SSF48452">
    <property type="entry name" value="TPR-like"/>
    <property type="match status" value="1"/>
</dbReference>
<name>X1MYW2_9ZZZZ</name>
<dbReference type="InterPro" id="IPR011990">
    <property type="entry name" value="TPR-like_helical_dom_sf"/>
</dbReference>
<evidence type="ECO:0008006" key="2">
    <source>
        <dbReference type="Google" id="ProtNLM"/>
    </source>
</evidence>
<proteinExistence type="predicted"/>
<protein>
    <recommendedName>
        <fullName evidence="2">Bacterial transcriptional activator domain-containing protein</fullName>
    </recommendedName>
</protein>
<reference evidence="1" key="1">
    <citation type="journal article" date="2014" name="Front. Microbiol.">
        <title>High frequency of phylogenetically diverse reductive dehalogenase-homologous genes in deep subseafloor sedimentary metagenomes.</title>
        <authorList>
            <person name="Kawai M."/>
            <person name="Futagami T."/>
            <person name="Toyoda A."/>
            <person name="Takaki Y."/>
            <person name="Nishi S."/>
            <person name="Hori S."/>
            <person name="Arai W."/>
            <person name="Tsubouchi T."/>
            <person name="Morono Y."/>
            <person name="Uchiyama I."/>
            <person name="Ito T."/>
            <person name="Fujiyama A."/>
            <person name="Inagaki F."/>
            <person name="Takami H."/>
        </authorList>
    </citation>
    <scope>NUCLEOTIDE SEQUENCE</scope>
    <source>
        <strain evidence="1">Expedition CK06-06</strain>
    </source>
</reference>
<sequence length="135" mass="16014">MEHNNRMCYPEGAIGVAQVGEKEWMFEYPRLNWEVLEEFHDAIEHWRMGDAAFAEEAYRQMIDDYPEFIDAHHHLALLLSQTGRGEQAFRIWQDVVAMGLDCLPKEFEMGRGLLFWSILENRPFLRAYHSFGLEY</sequence>
<feature type="non-terminal residue" evidence="1">
    <location>
        <position position="135"/>
    </location>
</feature>